<evidence type="ECO:0000313" key="4">
    <source>
        <dbReference type="Proteomes" id="UP001529510"/>
    </source>
</evidence>
<protein>
    <recommendedName>
        <fullName evidence="2">Fibronectin type-III domain-containing protein</fullName>
    </recommendedName>
</protein>
<feature type="non-terminal residue" evidence="3">
    <location>
        <position position="59"/>
    </location>
</feature>
<dbReference type="InterPro" id="IPR003961">
    <property type="entry name" value="FN3_dom"/>
</dbReference>
<dbReference type="InterPro" id="IPR013783">
    <property type="entry name" value="Ig-like_fold"/>
</dbReference>
<feature type="region of interest" description="Disordered" evidence="1">
    <location>
        <begin position="37"/>
        <end position="59"/>
    </location>
</feature>
<proteinExistence type="predicted"/>
<evidence type="ECO:0000313" key="3">
    <source>
        <dbReference type="EMBL" id="KAL0196994.1"/>
    </source>
</evidence>
<dbReference type="Proteomes" id="UP001529510">
    <property type="component" value="Unassembled WGS sequence"/>
</dbReference>
<evidence type="ECO:0000259" key="2">
    <source>
        <dbReference type="PROSITE" id="PS50853"/>
    </source>
</evidence>
<dbReference type="CDD" id="cd00063">
    <property type="entry name" value="FN3"/>
    <property type="match status" value="1"/>
</dbReference>
<dbReference type="Pfam" id="PF00041">
    <property type="entry name" value="fn3"/>
    <property type="match status" value="1"/>
</dbReference>
<dbReference type="PROSITE" id="PS50853">
    <property type="entry name" value="FN3"/>
    <property type="match status" value="1"/>
</dbReference>
<sequence>NETERLRTLFLPELSVKLKNLTGYTTYMISVAAFNAAGDGPRSLPTRGRTQQAGDPLDA</sequence>
<evidence type="ECO:0000256" key="1">
    <source>
        <dbReference type="SAM" id="MobiDB-lite"/>
    </source>
</evidence>
<keyword evidence="4" id="KW-1185">Reference proteome</keyword>
<dbReference type="EMBL" id="JAMKFB020000003">
    <property type="protein sequence ID" value="KAL0196994.1"/>
    <property type="molecule type" value="Genomic_DNA"/>
</dbReference>
<dbReference type="AlphaFoldDB" id="A0ABD0REM4"/>
<organism evidence="3 4">
    <name type="scientific">Cirrhinus mrigala</name>
    <name type="common">Mrigala</name>
    <dbReference type="NCBI Taxonomy" id="683832"/>
    <lineage>
        <taxon>Eukaryota</taxon>
        <taxon>Metazoa</taxon>
        <taxon>Chordata</taxon>
        <taxon>Craniata</taxon>
        <taxon>Vertebrata</taxon>
        <taxon>Euteleostomi</taxon>
        <taxon>Actinopterygii</taxon>
        <taxon>Neopterygii</taxon>
        <taxon>Teleostei</taxon>
        <taxon>Ostariophysi</taxon>
        <taxon>Cypriniformes</taxon>
        <taxon>Cyprinidae</taxon>
        <taxon>Labeoninae</taxon>
        <taxon>Labeonini</taxon>
        <taxon>Cirrhinus</taxon>
    </lineage>
</organism>
<feature type="non-terminal residue" evidence="3">
    <location>
        <position position="1"/>
    </location>
</feature>
<reference evidence="3 4" key="1">
    <citation type="submission" date="2024-05" db="EMBL/GenBank/DDBJ databases">
        <title>Genome sequencing and assembly of Indian major carp, Cirrhinus mrigala (Hamilton, 1822).</title>
        <authorList>
            <person name="Mohindra V."/>
            <person name="Chowdhury L.M."/>
            <person name="Lal K."/>
            <person name="Jena J.K."/>
        </authorList>
    </citation>
    <scope>NUCLEOTIDE SEQUENCE [LARGE SCALE GENOMIC DNA]</scope>
    <source>
        <strain evidence="3">CM1030</strain>
        <tissue evidence="3">Blood</tissue>
    </source>
</reference>
<name>A0ABD0REM4_CIRMR</name>
<dbReference type="SUPFAM" id="SSF49265">
    <property type="entry name" value="Fibronectin type III"/>
    <property type="match status" value="1"/>
</dbReference>
<comment type="caution">
    <text evidence="3">The sequence shown here is derived from an EMBL/GenBank/DDBJ whole genome shotgun (WGS) entry which is preliminary data.</text>
</comment>
<feature type="domain" description="Fibronectin type-III" evidence="2">
    <location>
        <begin position="1"/>
        <end position="53"/>
    </location>
</feature>
<dbReference type="Gene3D" id="2.60.40.10">
    <property type="entry name" value="Immunoglobulins"/>
    <property type="match status" value="1"/>
</dbReference>
<dbReference type="InterPro" id="IPR036116">
    <property type="entry name" value="FN3_sf"/>
</dbReference>
<gene>
    <name evidence="3" type="ORF">M9458_005534</name>
</gene>
<accession>A0ABD0REM4</accession>